<organism evidence="2 3">
    <name type="scientific">Araneus ventricosus</name>
    <name type="common">Orbweaver spider</name>
    <name type="synonym">Epeira ventricosa</name>
    <dbReference type="NCBI Taxonomy" id="182803"/>
    <lineage>
        <taxon>Eukaryota</taxon>
        <taxon>Metazoa</taxon>
        <taxon>Ecdysozoa</taxon>
        <taxon>Arthropoda</taxon>
        <taxon>Chelicerata</taxon>
        <taxon>Arachnida</taxon>
        <taxon>Araneae</taxon>
        <taxon>Araneomorphae</taxon>
        <taxon>Entelegynae</taxon>
        <taxon>Araneoidea</taxon>
        <taxon>Araneidae</taxon>
        <taxon>Araneus</taxon>
    </lineage>
</organism>
<feature type="compositionally biased region" description="Pro residues" evidence="1">
    <location>
        <begin position="26"/>
        <end position="39"/>
    </location>
</feature>
<keyword evidence="3" id="KW-1185">Reference proteome</keyword>
<accession>A0A4Y2UHR3</accession>
<gene>
    <name evidence="2" type="ORF">AVEN_256075_1</name>
</gene>
<feature type="non-terminal residue" evidence="2">
    <location>
        <position position="1"/>
    </location>
</feature>
<feature type="region of interest" description="Disordered" evidence="1">
    <location>
        <begin position="1"/>
        <end position="49"/>
    </location>
</feature>
<comment type="caution">
    <text evidence="2">The sequence shown here is derived from an EMBL/GenBank/DDBJ whole genome shotgun (WGS) entry which is preliminary data.</text>
</comment>
<protein>
    <submittedName>
        <fullName evidence="2">Uncharacterized protein</fullName>
    </submittedName>
</protein>
<evidence type="ECO:0000313" key="2">
    <source>
        <dbReference type="EMBL" id="GBO12153.1"/>
    </source>
</evidence>
<evidence type="ECO:0000313" key="3">
    <source>
        <dbReference type="Proteomes" id="UP000499080"/>
    </source>
</evidence>
<dbReference type="EMBL" id="BGPR01036803">
    <property type="protein sequence ID" value="GBO12153.1"/>
    <property type="molecule type" value="Genomic_DNA"/>
</dbReference>
<reference evidence="2 3" key="1">
    <citation type="journal article" date="2019" name="Sci. Rep.">
        <title>Orb-weaving spider Araneus ventricosus genome elucidates the spidroin gene catalogue.</title>
        <authorList>
            <person name="Kono N."/>
            <person name="Nakamura H."/>
            <person name="Ohtoshi R."/>
            <person name="Moran D.A.P."/>
            <person name="Shinohara A."/>
            <person name="Yoshida Y."/>
            <person name="Fujiwara M."/>
            <person name="Mori M."/>
            <person name="Tomita M."/>
            <person name="Arakawa K."/>
        </authorList>
    </citation>
    <scope>NUCLEOTIDE SEQUENCE [LARGE SCALE GENOMIC DNA]</scope>
</reference>
<dbReference type="AlphaFoldDB" id="A0A4Y2UHR3"/>
<evidence type="ECO:0000256" key="1">
    <source>
        <dbReference type="SAM" id="MobiDB-lite"/>
    </source>
</evidence>
<proteinExistence type="predicted"/>
<dbReference type="Proteomes" id="UP000499080">
    <property type="component" value="Unassembled WGS sequence"/>
</dbReference>
<sequence length="81" mass="9051">EEDVPDDIKPLLMEPVAEPSKSQQPQPQPPISKSPPPSPAKSKDSDNVAVQRALAEQDSVESIEKKPNFFKRTFSERKPKK</sequence>
<name>A0A4Y2UHR3_ARAVE</name>
<feature type="non-terminal residue" evidence="2">
    <location>
        <position position="81"/>
    </location>
</feature>